<feature type="transmembrane region" description="Helical" evidence="11">
    <location>
        <begin position="12"/>
        <end position="33"/>
    </location>
</feature>
<dbReference type="CDD" id="cd06261">
    <property type="entry name" value="TM_PBP2"/>
    <property type="match status" value="1"/>
</dbReference>
<dbReference type="InterPro" id="IPR035906">
    <property type="entry name" value="MetI-like_sf"/>
</dbReference>
<evidence type="ECO:0000259" key="12">
    <source>
        <dbReference type="PROSITE" id="PS50893"/>
    </source>
</evidence>
<evidence type="ECO:0000256" key="1">
    <source>
        <dbReference type="ARBA" id="ARBA00004141"/>
    </source>
</evidence>
<keyword evidence="4 11" id="KW-0812">Transmembrane</keyword>
<keyword evidence="3 11" id="KW-0813">Transport</keyword>
<evidence type="ECO:0000313" key="15">
    <source>
        <dbReference type="Proteomes" id="UP000218690"/>
    </source>
</evidence>
<dbReference type="PROSITE" id="PS50893">
    <property type="entry name" value="ABC_TRANSPORTER_2"/>
    <property type="match status" value="1"/>
</dbReference>
<dbReference type="InterPro" id="IPR027417">
    <property type="entry name" value="P-loop_NTPase"/>
</dbReference>
<comment type="caution">
    <text evidence="14">The sequence shown here is derived from an EMBL/GenBank/DDBJ whole genome shotgun (WGS) entry which is preliminary data.</text>
</comment>
<keyword evidence="7 11" id="KW-1133">Transmembrane helix</keyword>
<feature type="transmembrane region" description="Helical" evidence="11">
    <location>
        <begin position="91"/>
        <end position="112"/>
    </location>
</feature>
<evidence type="ECO:0000256" key="5">
    <source>
        <dbReference type="ARBA" id="ARBA00022741"/>
    </source>
</evidence>
<evidence type="ECO:0000313" key="14">
    <source>
        <dbReference type="EMBL" id="PCC82964.1"/>
    </source>
</evidence>
<dbReference type="Proteomes" id="UP000218690">
    <property type="component" value="Unassembled WGS sequence"/>
</dbReference>
<evidence type="ECO:0000256" key="10">
    <source>
        <dbReference type="ARBA" id="ARBA00025323"/>
    </source>
</evidence>
<dbReference type="PROSITE" id="PS50928">
    <property type="entry name" value="ABC_TM1"/>
    <property type="match status" value="1"/>
</dbReference>
<evidence type="ECO:0000256" key="2">
    <source>
        <dbReference type="ARBA" id="ARBA00011779"/>
    </source>
</evidence>
<feature type="transmembrane region" description="Helical" evidence="11">
    <location>
        <begin position="53"/>
        <end position="79"/>
    </location>
</feature>
<keyword evidence="9 11" id="KW-0472">Membrane</keyword>
<reference evidence="14 15" key="1">
    <citation type="submission" date="2017-09" db="EMBL/GenBank/DDBJ databases">
        <title>Draft Genome Sequence of Corynebacterium accolens AH4003.</title>
        <authorList>
            <person name="Chen Y."/>
            <person name="Oosthuysen W.F."/>
            <person name="Kelley S."/>
            <person name="Horswill A."/>
        </authorList>
    </citation>
    <scope>NUCLEOTIDE SEQUENCE [LARGE SCALE GENOMIC DNA]</scope>
    <source>
        <strain evidence="14 15">AH4003</strain>
    </source>
</reference>
<accession>A0A2A4AKP0</accession>
<proteinExistence type="inferred from homology"/>
<evidence type="ECO:0000256" key="6">
    <source>
        <dbReference type="ARBA" id="ARBA00022840"/>
    </source>
</evidence>
<dbReference type="GO" id="GO:0015419">
    <property type="term" value="F:ABC-type sulfate transporter activity"/>
    <property type="evidence" value="ECO:0007669"/>
    <property type="project" value="InterPro"/>
</dbReference>
<evidence type="ECO:0000256" key="7">
    <source>
        <dbReference type="ARBA" id="ARBA00022989"/>
    </source>
</evidence>
<dbReference type="InterPro" id="IPR000515">
    <property type="entry name" value="MetI-like"/>
</dbReference>
<gene>
    <name evidence="14" type="ORF">COM45_06070</name>
</gene>
<feature type="domain" description="ABC transmembrane type-1" evidence="13">
    <location>
        <begin position="54"/>
        <end position="253"/>
    </location>
</feature>
<dbReference type="GO" id="GO:0005524">
    <property type="term" value="F:ATP binding"/>
    <property type="evidence" value="ECO:0007669"/>
    <property type="project" value="UniProtKB-KW"/>
</dbReference>
<evidence type="ECO:0000256" key="3">
    <source>
        <dbReference type="ARBA" id="ARBA00022448"/>
    </source>
</evidence>
<evidence type="ECO:0000259" key="13">
    <source>
        <dbReference type="PROSITE" id="PS50928"/>
    </source>
</evidence>
<comment type="similarity">
    <text evidence="11">Belongs to the binding-protein-dependent transport system permease family.</text>
</comment>
<dbReference type="AlphaFoldDB" id="A0A2A4AKP0"/>
<dbReference type="GO" id="GO:0016887">
    <property type="term" value="F:ATP hydrolysis activity"/>
    <property type="evidence" value="ECO:0007669"/>
    <property type="project" value="InterPro"/>
</dbReference>
<comment type="subcellular location">
    <subcellularLocation>
        <location evidence="11">Cell membrane</location>
        <topology evidence="11">Multi-pass membrane protein</topology>
    </subcellularLocation>
    <subcellularLocation>
        <location evidence="1">Membrane</location>
        <topology evidence="1">Multi-pass membrane protein</topology>
    </subcellularLocation>
</comment>
<organism evidence="14 15">
    <name type="scientific">Corynebacterium accolens</name>
    <dbReference type="NCBI Taxonomy" id="38284"/>
    <lineage>
        <taxon>Bacteria</taxon>
        <taxon>Bacillati</taxon>
        <taxon>Actinomycetota</taxon>
        <taxon>Actinomycetes</taxon>
        <taxon>Mycobacteriales</taxon>
        <taxon>Corynebacteriaceae</taxon>
        <taxon>Corynebacterium</taxon>
    </lineage>
</organism>
<keyword evidence="8" id="KW-0764">Sulfate transport</keyword>
<dbReference type="Pfam" id="PF00528">
    <property type="entry name" value="BPD_transp_1"/>
    <property type="match status" value="1"/>
</dbReference>
<comment type="subunit">
    <text evidence="2">The complex is composed of two ATP-binding proteins (CysA), two transmembrane proteins (CysT and CysW) and a solute-binding protein (CysP).</text>
</comment>
<dbReference type="Pfam" id="PF00005">
    <property type="entry name" value="ABC_tran"/>
    <property type="match status" value="1"/>
</dbReference>
<dbReference type="SMART" id="SM00382">
    <property type="entry name" value="AAA"/>
    <property type="match status" value="1"/>
</dbReference>
<name>A0A2A4AKP0_9CORY</name>
<comment type="function">
    <text evidence="10">Part of the ABC transporter complex CysAWTP (TC 3.A.1.6.1) involved in sulfate/thiosulfate import. Probably responsible for the translocation of the substrate across the membrane.</text>
</comment>
<evidence type="ECO:0000256" key="9">
    <source>
        <dbReference type="ARBA" id="ARBA00023136"/>
    </source>
</evidence>
<feature type="transmembrane region" description="Helical" evidence="11">
    <location>
        <begin position="132"/>
        <end position="156"/>
    </location>
</feature>
<dbReference type="PANTHER" id="PTHR30406:SF8">
    <property type="entry name" value="SULFATE TRANSPORT SYSTEM PERMEASE PROTEIN CYST"/>
    <property type="match status" value="1"/>
</dbReference>
<feature type="transmembrane region" description="Helical" evidence="11">
    <location>
        <begin position="177"/>
        <end position="199"/>
    </location>
</feature>
<dbReference type="Gene3D" id="3.40.50.300">
    <property type="entry name" value="P-loop containing nucleotide triphosphate hydrolases"/>
    <property type="match status" value="1"/>
</dbReference>
<dbReference type="InterPro" id="IPR005667">
    <property type="entry name" value="Sulph_transpt2"/>
</dbReference>
<dbReference type="InterPro" id="IPR003439">
    <property type="entry name" value="ABC_transporter-like_ATP-bd"/>
</dbReference>
<dbReference type="SUPFAM" id="SSF161098">
    <property type="entry name" value="MetI-like"/>
    <property type="match status" value="1"/>
</dbReference>
<feature type="domain" description="ABC transporter" evidence="12">
    <location>
        <begin position="272"/>
        <end position="471"/>
    </location>
</feature>
<feature type="transmembrane region" description="Helical" evidence="11">
    <location>
        <begin position="237"/>
        <end position="261"/>
    </location>
</feature>
<dbReference type="Gene3D" id="1.10.3720.10">
    <property type="entry name" value="MetI-like"/>
    <property type="match status" value="1"/>
</dbReference>
<dbReference type="SUPFAM" id="SSF52540">
    <property type="entry name" value="P-loop containing nucleoside triphosphate hydrolases"/>
    <property type="match status" value="1"/>
</dbReference>
<dbReference type="InterPro" id="IPR003593">
    <property type="entry name" value="AAA+_ATPase"/>
</dbReference>
<evidence type="ECO:0000256" key="8">
    <source>
        <dbReference type="ARBA" id="ARBA00023032"/>
    </source>
</evidence>
<keyword evidence="6" id="KW-0067">ATP-binding</keyword>
<dbReference type="EMBL" id="NWBP01000021">
    <property type="protein sequence ID" value="PCC82964.1"/>
    <property type="molecule type" value="Genomic_DNA"/>
</dbReference>
<dbReference type="PANTHER" id="PTHR30406">
    <property type="entry name" value="SULFATE TRANSPORT SYSTEM PERMEASE PROTEIN"/>
    <property type="match status" value="1"/>
</dbReference>
<protein>
    <submittedName>
        <fullName evidence="14">ABC transporter</fullName>
    </submittedName>
</protein>
<evidence type="ECO:0000256" key="11">
    <source>
        <dbReference type="RuleBase" id="RU363032"/>
    </source>
</evidence>
<sequence>MRVHTTPPRAPWPFAVAGALAVLYVAVPVLALATRVPWTGLGTVLSQETTHDLLRITLTSAAISALLATFFGTGLAIWLHGQNRIGQAVRLLVYLPLAMPPVVGGLALSAALGRRGLLAPLLDALQLNFAFAFAGVVVAQTFVALPFVVVAVDSALRQTDHEVPLSARRVGMTRGAIWRKVMLPTIAPAIFTGGALAFARSLGEFGTTITFAGSMPGLTRTMSSGIYLEREVSADNAYALSAILIGLAVVCLACAGIPSLLHREPSPQAHAQSDIDVAKLRQLSLPPAAGQLAPFKEAATTAVVGVNGAGKTTLLRRLSDESHAVMLTQKPALPPHSTVAEAITMVTHDKATTAELIAAAGLSEIAEVKARDLSGGQAAQAGLVRALAARPSILLLDEPLAAVDAAAAAQWRKLLAAASHDRTTVMVTHNVLDLLSLADEVAVVERGKILLHAPTNEIVENPPNHFVARLLGRVVIQGRIEQGAVIPDTTGPTRFVLSPEEITLTESGRWQAKIEDIRAHSLDRVIAALDLSGQHVEAAIGIDQAKTLSVGETVFCEICIK</sequence>
<keyword evidence="5" id="KW-0547">Nucleotide-binding</keyword>
<dbReference type="GO" id="GO:0005886">
    <property type="term" value="C:plasma membrane"/>
    <property type="evidence" value="ECO:0007669"/>
    <property type="project" value="UniProtKB-SubCell"/>
</dbReference>
<evidence type="ECO:0000256" key="4">
    <source>
        <dbReference type="ARBA" id="ARBA00022692"/>
    </source>
</evidence>